<dbReference type="InterPro" id="IPR031463">
    <property type="entry name" value="Mic12"/>
</dbReference>
<keyword evidence="6 11" id="KW-1133">Transmembrane helix</keyword>
<sequence>MASLEHAQTPKMGGRIIGFLAGVTVTGAVYSFSKGFMKNVEELTHASLLEMKDQIDNRILTDNGIDKNPQPPNRRITQVTRPSFAETCKDYWNEEFIKGVNWVYSINWYQWGLDADRKLNTLTDKLTKKIADTGKKE</sequence>
<evidence type="ECO:0000256" key="9">
    <source>
        <dbReference type="ARBA" id="ARBA00032159"/>
    </source>
</evidence>
<comment type="similarity">
    <text evidence="3 11">Belongs to the MICOS complex subunit Mic12 family.</text>
</comment>
<evidence type="ECO:0000256" key="6">
    <source>
        <dbReference type="ARBA" id="ARBA00022989"/>
    </source>
</evidence>
<evidence type="ECO:0000256" key="1">
    <source>
        <dbReference type="ARBA" id="ARBA00002689"/>
    </source>
</evidence>
<accession>A0A8F2W1T1</accession>
<evidence type="ECO:0000256" key="2">
    <source>
        <dbReference type="ARBA" id="ARBA00004370"/>
    </source>
</evidence>
<evidence type="ECO:0000256" key="8">
    <source>
        <dbReference type="ARBA" id="ARBA00023136"/>
    </source>
</evidence>
<reference evidence="12" key="1">
    <citation type="submission" date="2021-06" db="EMBL/GenBank/DDBJ databases">
        <title>Candida auris outbreak in lebanese hospital.</title>
        <authorList>
            <person name="Finianos M."/>
        </authorList>
    </citation>
    <scope>NUCLEOTIDE SEQUENCE</scope>
    <source>
        <strain evidence="12">CA7LBN</strain>
    </source>
</reference>
<evidence type="ECO:0000256" key="3">
    <source>
        <dbReference type="ARBA" id="ARBA00009188"/>
    </source>
</evidence>
<dbReference type="GO" id="GO:0044284">
    <property type="term" value="C:mitochondrial crista junction"/>
    <property type="evidence" value="ECO:0007669"/>
    <property type="project" value="InterPro"/>
</dbReference>
<gene>
    <name evidence="12" type="ORF">CA7LBN_002166</name>
</gene>
<organism evidence="12">
    <name type="scientific">Candidozyma auris</name>
    <name type="common">Yeast</name>
    <name type="synonym">Candida auris</name>
    <dbReference type="NCBI Taxonomy" id="498019"/>
    <lineage>
        <taxon>Eukaryota</taxon>
        <taxon>Fungi</taxon>
        <taxon>Dikarya</taxon>
        <taxon>Ascomycota</taxon>
        <taxon>Saccharomycotina</taxon>
        <taxon>Pichiomycetes</taxon>
        <taxon>Metschnikowiaceae</taxon>
        <taxon>Candidozyma</taxon>
    </lineage>
</organism>
<evidence type="ECO:0000256" key="10">
    <source>
        <dbReference type="ARBA" id="ARBA00032985"/>
    </source>
</evidence>
<evidence type="ECO:0000313" key="12">
    <source>
        <dbReference type="EMBL" id="QWW23365.1"/>
    </source>
</evidence>
<comment type="subunit">
    <text evidence="11">Component of the mitochondrial contact site and cristae organizing system (MICOS) complex.</text>
</comment>
<dbReference type="Pfam" id="PF17050">
    <property type="entry name" value="AIM5"/>
    <property type="match status" value="1"/>
</dbReference>
<dbReference type="GO" id="GO:0061617">
    <property type="term" value="C:MICOS complex"/>
    <property type="evidence" value="ECO:0007669"/>
    <property type="project" value="UniProtKB-UniRule"/>
</dbReference>
<name>A0A8F2W1T1_CANAR</name>
<keyword evidence="7 11" id="KW-0496">Mitochondrion</keyword>
<comment type="subcellular location">
    <subcellularLocation>
        <location evidence="2">Membrane</location>
    </subcellularLocation>
    <subcellularLocation>
        <location evidence="11">Mitochondrion inner membrane</location>
        <topology evidence="11">Single-pass membrane protein</topology>
    </subcellularLocation>
</comment>
<dbReference type="GO" id="GO:0042407">
    <property type="term" value="P:cristae formation"/>
    <property type="evidence" value="ECO:0007669"/>
    <property type="project" value="InterPro"/>
</dbReference>
<keyword evidence="11" id="KW-0999">Mitochondrion inner membrane</keyword>
<dbReference type="Proteomes" id="UP000825438">
    <property type="component" value="Chromosome II"/>
</dbReference>
<dbReference type="AlphaFoldDB" id="A0A8F2W1T1"/>
<keyword evidence="5 11" id="KW-0812">Transmembrane</keyword>
<comment type="function">
    <text evidence="1 11">Component of the MICOS complex, a large protein complex of the mitochondrial inner membrane that plays crucial roles in the maintenance of crista junctions, inner membrane architecture, and formation of contact sites to the outer membrane.</text>
</comment>
<dbReference type="EMBL" id="CP076750">
    <property type="protein sequence ID" value="QWW23365.1"/>
    <property type="molecule type" value="Genomic_DNA"/>
</dbReference>
<proteinExistence type="inferred from homology"/>
<feature type="transmembrane region" description="Helical" evidence="11">
    <location>
        <begin position="12"/>
        <end position="32"/>
    </location>
</feature>
<protein>
    <recommendedName>
        <fullName evidence="4 11">MICOS complex subunit MIC12</fullName>
    </recommendedName>
    <alternativeName>
        <fullName evidence="10 11">Altered inheritance of mitochondria protein 5, mitochondrial</fullName>
    </alternativeName>
    <alternativeName>
        <fullName evidence="9 11">Found in mitochondrial proteome protein 51</fullName>
    </alternativeName>
</protein>
<keyword evidence="8 11" id="KW-0472">Membrane</keyword>
<evidence type="ECO:0000256" key="5">
    <source>
        <dbReference type="ARBA" id="ARBA00022692"/>
    </source>
</evidence>
<evidence type="ECO:0000256" key="7">
    <source>
        <dbReference type="ARBA" id="ARBA00023128"/>
    </source>
</evidence>
<evidence type="ECO:0000256" key="4">
    <source>
        <dbReference type="ARBA" id="ARBA00018170"/>
    </source>
</evidence>
<evidence type="ECO:0000256" key="11">
    <source>
        <dbReference type="RuleBase" id="RU363010"/>
    </source>
</evidence>